<dbReference type="RefSeq" id="WP_150171807.1">
    <property type="nucleotide sequence ID" value="NZ_CP029193.1"/>
</dbReference>
<dbReference type="EMBL" id="CP029193">
    <property type="protein sequence ID" value="QES29249.1"/>
    <property type="molecule type" value="Genomic_DNA"/>
</dbReference>
<evidence type="ECO:0000313" key="6">
    <source>
        <dbReference type="Proteomes" id="UP000323046"/>
    </source>
</evidence>
<dbReference type="SUPFAM" id="SSF47336">
    <property type="entry name" value="ACP-like"/>
    <property type="match status" value="1"/>
</dbReference>
<dbReference type="InterPro" id="IPR036736">
    <property type="entry name" value="ACP-like_sf"/>
</dbReference>
<evidence type="ECO:0000256" key="2">
    <source>
        <dbReference type="ARBA" id="ARBA00022450"/>
    </source>
</evidence>
<feature type="domain" description="Carrier" evidence="4">
    <location>
        <begin position="3"/>
        <end position="77"/>
    </location>
</feature>
<sequence>MDVSRDEMFERLEDVWLRVLGRDAIGADDNFFALGGDSIIAIRLVAEARAAGLEFGVEEVFLHPTLGELARAAAGPGETPAEAGGVPQDAGPPMTSLTDLDPGLVPQGVEDAYPLSSLQLGILYHCELSEDAGLYHDLTGVRVTGPWDEAALRGALADLVARHDILRTSFELADFQEPVQLVHSTATVPVETEDLRGLGGPEQRRALDAWWRRESATPFDVTAAPLLRIHVGLLDDRSFRLSLSVHHVLLDGWSFARLATELLIAYDHRIGGDGLAPMPASRYRDFVAAERRAARDTASRSYWSELLKGMRPLALPEPSGTAADADACELVEEVPAELADGAQRVSAALGVPVKSVFLAAHLWAMGQLCDAGDVVTGLCGNGRPETAGADLVLGVFLNVVPVRVQVTDHSWKGLVQAAFDAEREHLPHRSYPLARVTKELGQAPFEAMFNYTDFHVFGAAESLRRITADGWSFADRTNFPVLVEVNRLQERTAYELSIRVDPAEVAADVPARLRELWTNALSAIVRETL</sequence>
<keyword evidence="6" id="KW-1185">Reference proteome</keyword>
<dbReference type="InterPro" id="IPR023213">
    <property type="entry name" value="CAT-like_dom_sf"/>
</dbReference>
<dbReference type="PANTHER" id="PTHR45527:SF1">
    <property type="entry name" value="FATTY ACID SYNTHASE"/>
    <property type="match status" value="1"/>
</dbReference>
<evidence type="ECO:0000256" key="3">
    <source>
        <dbReference type="ARBA" id="ARBA00022553"/>
    </source>
</evidence>
<dbReference type="SMART" id="SM00823">
    <property type="entry name" value="PKS_PP"/>
    <property type="match status" value="1"/>
</dbReference>
<dbReference type="FunFam" id="1.10.1200.10:FF:000005">
    <property type="entry name" value="Nonribosomal peptide synthetase 1"/>
    <property type="match status" value="1"/>
</dbReference>
<dbReference type="Gene3D" id="1.10.1200.10">
    <property type="entry name" value="ACP-like"/>
    <property type="match status" value="1"/>
</dbReference>
<dbReference type="GO" id="GO:0008610">
    <property type="term" value="P:lipid biosynthetic process"/>
    <property type="evidence" value="ECO:0007669"/>
    <property type="project" value="UniProtKB-ARBA"/>
</dbReference>
<dbReference type="GO" id="GO:0044550">
    <property type="term" value="P:secondary metabolite biosynthetic process"/>
    <property type="evidence" value="ECO:0007669"/>
    <property type="project" value="TreeGrafter"/>
</dbReference>
<accession>A0A5P2BLK7</accession>
<dbReference type="GO" id="GO:0003824">
    <property type="term" value="F:catalytic activity"/>
    <property type="evidence" value="ECO:0007669"/>
    <property type="project" value="InterPro"/>
</dbReference>
<dbReference type="Proteomes" id="UP000323046">
    <property type="component" value="Chromosome"/>
</dbReference>
<dbReference type="SUPFAM" id="SSF52777">
    <property type="entry name" value="CoA-dependent acyltransferases"/>
    <property type="match status" value="2"/>
</dbReference>
<dbReference type="PANTHER" id="PTHR45527">
    <property type="entry name" value="NONRIBOSOMAL PEPTIDE SYNTHETASE"/>
    <property type="match status" value="1"/>
</dbReference>
<protein>
    <recommendedName>
        <fullName evidence="4">Carrier domain-containing protein</fullName>
    </recommendedName>
</protein>
<dbReference type="GO" id="GO:0043041">
    <property type="term" value="P:amino acid activation for nonribosomal peptide biosynthetic process"/>
    <property type="evidence" value="ECO:0007669"/>
    <property type="project" value="TreeGrafter"/>
</dbReference>
<dbReference type="Gene3D" id="3.30.559.10">
    <property type="entry name" value="Chloramphenicol acetyltransferase-like domain"/>
    <property type="match status" value="1"/>
</dbReference>
<dbReference type="Gene3D" id="3.30.559.30">
    <property type="entry name" value="Nonribosomal peptide synthetase, condensation domain"/>
    <property type="match status" value="1"/>
</dbReference>
<evidence type="ECO:0000259" key="4">
    <source>
        <dbReference type="PROSITE" id="PS50075"/>
    </source>
</evidence>
<dbReference type="GO" id="GO:0005737">
    <property type="term" value="C:cytoplasm"/>
    <property type="evidence" value="ECO:0007669"/>
    <property type="project" value="TreeGrafter"/>
</dbReference>
<gene>
    <name evidence="5" type="ORF">DEJ47_24960</name>
</gene>
<dbReference type="InterPro" id="IPR001242">
    <property type="entry name" value="Condensation_dom"/>
</dbReference>
<name>A0A5P2BLK7_STRVZ</name>
<dbReference type="Pfam" id="PF00550">
    <property type="entry name" value="PP-binding"/>
    <property type="match status" value="1"/>
</dbReference>
<keyword evidence="2" id="KW-0596">Phosphopantetheine</keyword>
<dbReference type="GO" id="GO:0031177">
    <property type="term" value="F:phosphopantetheine binding"/>
    <property type="evidence" value="ECO:0007669"/>
    <property type="project" value="InterPro"/>
</dbReference>
<dbReference type="Pfam" id="PF00668">
    <property type="entry name" value="Condensation"/>
    <property type="match status" value="1"/>
</dbReference>
<dbReference type="OrthoDB" id="2085352at2"/>
<dbReference type="InterPro" id="IPR020806">
    <property type="entry name" value="PKS_PP-bd"/>
</dbReference>
<reference evidence="5 6" key="1">
    <citation type="submission" date="2018-05" db="EMBL/GenBank/DDBJ databases">
        <title>Streptomyces venezuelae.</title>
        <authorList>
            <person name="Kim W."/>
            <person name="Lee N."/>
            <person name="Cho B.-K."/>
        </authorList>
    </citation>
    <scope>NUCLEOTIDE SEQUENCE [LARGE SCALE GENOMIC DNA]</scope>
    <source>
        <strain evidence="5 6">ATCC 14583</strain>
    </source>
</reference>
<dbReference type="InterPro" id="IPR009081">
    <property type="entry name" value="PP-bd_ACP"/>
</dbReference>
<dbReference type="GO" id="GO:0017000">
    <property type="term" value="P:antibiotic biosynthetic process"/>
    <property type="evidence" value="ECO:0007669"/>
    <property type="project" value="UniProtKB-ARBA"/>
</dbReference>
<organism evidence="5 6">
    <name type="scientific">Streptomyces venezuelae</name>
    <dbReference type="NCBI Taxonomy" id="54571"/>
    <lineage>
        <taxon>Bacteria</taxon>
        <taxon>Bacillati</taxon>
        <taxon>Actinomycetota</taxon>
        <taxon>Actinomycetes</taxon>
        <taxon>Kitasatosporales</taxon>
        <taxon>Streptomycetaceae</taxon>
        <taxon>Streptomyces</taxon>
    </lineage>
</organism>
<dbReference type="InterPro" id="IPR006162">
    <property type="entry name" value="Ppantetheine_attach_site"/>
</dbReference>
<comment type="cofactor">
    <cofactor evidence="1">
        <name>pantetheine 4'-phosphate</name>
        <dbReference type="ChEBI" id="CHEBI:47942"/>
    </cofactor>
</comment>
<keyword evidence="3" id="KW-0597">Phosphoprotein</keyword>
<dbReference type="PROSITE" id="PS00012">
    <property type="entry name" value="PHOSPHOPANTETHEINE"/>
    <property type="match status" value="1"/>
</dbReference>
<proteinExistence type="predicted"/>
<dbReference type="AlphaFoldDB" id="A0A5P2BLK7"/>
<evidence type="ECO:0000313" key="5">
    <source>
        <dbReference type="EMBL" id="QES29249.1"/>
    </source>
</evidence>
<dbReference type="PROSITE" id="PS50075">
    <property type="entry name" value="CARRIER"/>
    <property type="match status" value="1"/>
</dbReference>
<evidence type="ECO:0000256" key="1">
    <source>
        <dbReference type="ARBA" id="ARBA00001957"/>
    </source>
</evidence>